<protein>
    <recommendedName>
        <fullName evidence="6">NADH:flavin oxidoreductase/NADH oxidase N-terminal domain-containing protein</fullName>
    </recommendedName>
</protein>
<dbReference type="InterPro" id="IPR001155">
    <property type="entry name" value="OxRdtase_FMN_N"/>
</dbReference>
<dbReference type="GO" id="GO:0050661">
    <property type="term" value="F:NADP binding"/>
    <property type="evidence" value="ECO:0007669"/>
    <property type="project" value="InterPro"/>
</dbReference>
<evidence type="ECO:0000256" key="2">
    <source>
        <dbReference type="ARBA" id="ARBA00022630"/>
    </source>
</evidence>
<keyword evidence="2" id="KW-0285">Flavoprotein</keyword>
<comment type="cofactor">
    <cofactor evidence="1">
        <name>FMN</name>
        <dbReference type="ChEBI" id="CHEBI:58210"/>
    </cofactor>
</comment>
<keyword evidence="5" id="KW-0560">Oxidoreductase</keyword>
<dbReference type="Proteomes" id="UP000629468">
    <property type="component" value="Unassembled WGS sequence"/>
</dbReference>
<evidence type="ECO:0000256" key="3">
    <source>
        <dbReference type="ARBA" id="ARBA00022643"/>
    </source>
</evidence>
<evidence type="ECO:0000259" key="6">
    <source>
        <dbReference type="Pfam" id="PF00724"/>
    </source>
</evidence>
<dbReference type="PANTHER" id="PTHR43303:SF4">
    <property type="entry name" value="NADPH DEHYDROGENASE C23G7.10C-RELATED"/>
    <property type="match status" value="1"/>
</dbReference>
<evidence type="ECO:0000313" key="7">
    <source>
        <dbReference type="EMBL" id="KAF7783852.1"/>
    </source>
</evidence>
<dbReference type="InterPro" id="IPR013785">
    <property type="entry name" value="Aldolase_TIM"/>
</dbReference>
<dbReference type="SUPFAM" id="SSF51395">
    <property type="entry name" value="FMN-linked oxidoreductases"/>
    <property type="match status" value="1"/>
</dbReference>
<dbReference type="EMBL" id="JABXXO010000001">
    <property type="protein sequence ID" value="KAF7783852.1"/>
    <property type="molecule type" value="Genomic_DNA"/>
</dbReference>
<dbReference type="CDD" id="cd02932">
    <property type="entry name" value="OYE_YqiM_FMN"/>
    <property type="match status" value="1"/>
</dbReference>
<evidence type="ECO:0000256" key="1">
    <source>
        <dbReference type="ARBA" id="ARBA00001917"/>
    </source>
</evidence>
<dbReference type="InterPro" id="IPR044152">
    <property type="entry name" value="YqjM-like"/>
</dbReference>
<evidence type="ECO:0000256" key="4">
    <source>
        <dbReference type="ARBA" id="ARBA00022857"/>
    </source>
</evidence>
<dbReference type="GO" id="GO:0003959">
    <property type="term" value="F:NADPH dehydrogenase activity"/>
    <property type="evidence" value="ECO:0007669"/>
    <property type="project" value="InterPro"/>
</dbReference>
<name>A0A8H7KKN1_AGABI</name>
<evidence type="ECO:0000313" key="8">
    <source>
        <dbReference type="Proteomes" id="UP000629468"/>
    </source>
</evidence>
<reference evidence="7 8" key="1">
    <citation type="journal article" name="Sci. Rep.">
        <title>Telomere-to-telomere assembled and centromere annotated genomes of the two main subspecies of the button mushroom Agaricus bisporus reveal especially polymorphic chromosome ends.</title>
        <authorList>
            <person name="Sonnenberg A.S.M."/>
            <person name="Sedaghat-Telgerd N."/>
            <person name="Lavrijssen B."/>
            <person name="Ohm R.A."/>
            <person name="Hendrickx P.M."/>
            <person name="Scholtmeijer K."/>
            <person name="Baars J.J.P."/>
            <person name="van Peer A."/>
        </authorList>
    </citation>
    <scope>NUCLEOTIDE SEQUENCE [LARGE SCALE GENOMIC DNA]</scope>
    <source>
        <strain evidence="7 8">H119_p4</strain>
    </source>
</reference>
<proteinExistence type="predicted"/>
<sequence>MSLVKPVPNAREFYPMCEPEIGTVLSSKNETPILFKPLTIRGVTFRNRIWLSPMCQYSSDDGHATDHHLVHLGSYATHGVGAIVIEATAVVPEGRISPEDSGLWKDSQIAPLKRIVDFAHAHGAKIGIQIGHAGRKASTVSPFVTKPDGKHALTSDEAGWPDQVYAASAIPFVPEVYPDPQEATEEYIKTVIDAFVAAAKRAEKAGFDFIEIHAAHGYFLNTFLSPLSNTRTDKYGGSLENRMRLTIEVSQRLREAWPADKPLFIRITAVDWAEGPEKDESGKWLQWGIEQSIVLAKRLQEVGVDLVDVSSGGLWAAQKITVGPGYQSGFAAQIKKAVPNLLISAVGAITEPEQAETYLKEGRADVITMARELLRNPSWPLYASKKLGVEIQPSNQQAAGWFRYRV</sequence>
<dbReference type="GO" id="GO:0010181">
    <property type="term" value="F:FMN binding"/>
    <property type="evidence" value="ECO:0007669"/>
    <property type="project" value="InterPro"/>
</dbReference>
<comment type="caution">
    <text evidence="7">The sequence shown here is derived from an EMBL/GenBank/DDBJ whole genome shotgun (WGS) entry which is preliminary data.</text>
</comment>
<accession>A0A8H7KKN1</accession>
<keyword evidence="4" id="KW-0521">NADP</keyword>
<keyword evidence="3" id="KW-0288">FMN</keyword>
<organism evidence="7 8">
    <name type="scientific">Agaricus bisporus var. burnettii</name>
    <dbReference type="NCBI Taxonomy" id="192524"/>
    <lineage>
        <taxon>Eukaryota</taxon>
        <taxon>Fungi</taxon>
        <taxon>Dikarya</taxon>
        <taxon>Basidiomycota</taxon>
        <taxon>Agaricomycotina</taxon>
        <taxon>Agaricomycetes</taxon>
        <taxon>Agaricomycetidae</taxon>
        <taxon>Agaricales</taxon>
        <taxon>Agaricineae</taxon>
        <taxon>Agaricaceae</taxon>
        <taxon>Agaricus</taxon>
    </lineage>
</organism>
<dbReference type="AlphaFoldDB" id="A0A8H7KKN1"/>
<dbReference type="PANTHER" id="PTHR43303">
    <property type="entry name" value="NADPH DEHYDROGENASE C23G7.10C-RELATED"/>
    <property type="match status" value="1"/>
</dbReference>
<gene>
    <name evidence="7" type="ORF">Agabi119p4_17</name>
</gene>
<dbReference type="Pfam" id="PF00724">
    <property type="entry name" value="Oxidored_FMN"/>
    <property type="match status" value="1"/>
</dbReference>
<dbReference type="Gene3D" id="3.20.20.70">
    <property type="entry name" value="Aldolase class I"/>
    <property type="match status" value="1"/>
</dbReference>
<evidence type="ECO:0000256" key="5">
    <source>
        <dbReference type="ARBA" id="ARBA00023002"/>
    </source>
</evidence>
<feature type="domain" description="NADH:flavin oxidoreductase/NADH oxidase N-terminal" evidence="6">
    <location>
        <begin position="34"/>
        <end position="387"/>
    </location>
</feature>